<evidence type="ECO:0000256" key="2">
    <source>
        <dbReference type="ARBA" id="ARBA00022898"/>
    </source>
</evidence>
<comment type="cofactor">
    <cofactor evidence="1">
        <name>pyridoxal 5'-phosphate</name>
        <dbReference type="ChEBI" id="CHEBI:597326"/>
    </cofactor>
</comment>
<accession>A0A1V6SVG2</accession>
<dbReference type="InterPro" id="IPR001926">
    <property type="entry name" value="TrpB-like_PALP"/>
</dbReference>
<dbReference type="Proteomes" id="UP000191285">
    <property type="component" value="Unassembled WGS sequence"/>
</dbReference>
<name>A0A1V6SVG2_9EURO</name>
<dbReference type="InterPro" id="IPR050147">
    <property type="entry name" value="Ser/Thr_Dehydratase"/>
</dbReference>
<dbReference type="GO" id="GO:0006567">
    <property type="term" value="P:L-threonine catabolic process"/>
    <property type="evidence" value="ECO:0007669"/>
    <property type="project" value="TreeGrafter"/>
</dbReference>
<sequence>MLQDQILPDGGTIDADFARLIVMSSVYDIIQKTELTPAPAVRLSRMAGCQVLLKREDQQLGFSPHVRGAYNCLSKVTPENRWKGIVIPCLGHYALGIAISAQLLKTQAVILIDPNTPEHQVHEVRQMGCAVLRVPSDDALSPLSAALRLKASCINLLGDPYTLAGIGTVGLEILRQAKDPRQLEAVFCSARSGGVLQAIGLSVKQFAPQVKVIGVEIICAADSTKVDGFLRDSSIADQQLKLLSSLAIVHEDRQLHQHCNGDEGLKAEGFRANEGVIDEILTVETQEIQMAVKDAFWETRGIVDINGALAVAGMMKYASNTSRESSRALVAVISSAEVDFEYLKHVLF</sequence>
<dbReference type="PANTHER" id="PTHR48078">
    <property type="entry name" value="THREONINE DEHYDRATASE, MITOCHONDRIAL-RELATED"/>
    <property type="match status" value="1"/>
</dbReference>
<evidence type="ECO:0000313" key="5">
    <source>
        <dbReference type="EMBL" id="OQE17995.1"/>
    </source>
</evidence>
<reference evidence="6" key="1">
    <citation type="journal article" date="2017" name="Nat. Microbiol.">
        <title>Global analysis of biosynthetic gene clusters reveals vast potential of secondary metabolite production in Penicillium species.</title>
        <authorList>
            <person name="Nielsen J.C."/>
            <person name="Grijseels S."/>
            <person name="Prigent S."/>
            <person name="Ji B."/>
            <person name="Dainat J."/>
            <person name="Nielsen K.F."/>
            <person name="Frisvad J.C."/>
            <person name="Workman M."/>
            <person name="Nielsen J."/>
        </authorList>
    </citation>
    <scope>NUCLEOTIDE SEQUENCE [LARGE SCALE GENOMIC DNA]</scope>
    <source>
        <strain evidence="6">IBT 24891</strain>
    </source>
</reference>
<dbReference type="OrthoDB" id="4418812at2759"/>
<dbReference type="SUPFAM" id="SSF53686">
    <property type="entry name" value="Tryptophan synthase beta subunit-like PLP-dependent enzymes"/>
    <property type="match status" value="1"/>
</dbReference>
<feature type="domain" description="Tryptophan synthase beta chain-like PALP" evidence="4">
    <location>
        <begin position="36"/>
        <end position="324"/>
    </location>
</feature>
<organism evidence="5 6">
    <name type="scientific">Penicillium steckii</name>
    <dbReference type="NCBI Taxonomy" id="303698"/>
    <lineage>
        <taxon>Eukaryota</taxon>
        <taxon>Fungi</taxon>
        <taxon>Dikarya</taxon>
        <taxon>Ascomycota</taxon>
        <taxon>Pezizomycotina</taxon>
        <taxon>Eurotiomycetes</taxon>
        <taxon>Eurotiomycetidae</taxon>
        <taxon>Eurotiales</taxon>
        <taxon>Aspergillaceae</taxon>
        <taxon>Penicillium</taxon>
    </lineage>
</organism>
<dbReference type="GO" id="GO:0006565">
    <property type="term" value="P:L-serine catabolic process"/>
    <property type="evidence" value="ECO:0007669"/>
    <property type="project" value="TreeGrafter"/>
</dbReference>
<keyword evidence="2" id="KW-0663">Pyridoxal phosphate</keyword>
<dbReference type="AlphaFoldDB" id="A0A1V6SVG2"/>
<dbReference type="InterPro" id="IPR036052">
    <property type="entry name" value="TrpB-like_PALP_sf"/>
</dbReference>
<evidence type="ECO:0000256" key="3">
    <source>
        <dbReference type="ARBA" id="ARBA00023239"/>
    </source>
</evidence>
<evidence type="ECO:0000256" key="1">
    <source>
        <dbReference type="ARBA" id="ARBA00001933"/>
    </source>
</evidence>
<dbReference type="Pfam" id="PF00291">
    <property type="entry name" value="PALP"/>
    <property type="match status" value="1"/>
</dbReference>
<dbReference type="GO" id="GO:0009097">
    <property type="term" value="P:isoleucine biosynthetic process"/>
    <property type="evidence" value="ECO:0007669"/>
    <property type="project" value="TreeGrafter"/>
</dbReference>
<comment type="caution">
    <text evidence="5">The sequence shown here is derived from an EMBL/GenBank/DDBJ whole genome shotgun (WGS) entry which is preliminary data.</text>
</comment>
<keyword evidence="3" id="KW-0456">Lyase</keyword>
<evidence type="ECO:0000259" key="4">
    <source>
        <dbReference type="Pfam" id="PF00291"/>
    </source>
</evidence>
<dbReference type="Gene3D" id="3.40.50.1100">
    <property type="match status" value="2"/>
</dbReference>
<dbReference type="GO" id="GO:0003941">
    <property type="term" value="F:L-serine ammonia-lyase activity"/>
    <property type="evidence" value="ECO:0007669"/>
    <property type="project" value="TreeGrafter"/>
</dbReference>
<dbReference type="STRING" id="303698.A0A1V6SVG2"/>
<gene>
    <name evidence="5" type="ORF">PENSTE_c019G05454</name>
</gene>
<dbReference type="GO" id="GO:0004794">
    <property type="term" value="F:threonine deaminase activity"/>
    <property type="evidence" value="ECO:0007669"/>
    <property type="project" value="TreeGrafter"/>
</dbReference>
<evidence type="ECO:0000313" key="6">
    <source>
        <dbReference type="Proteomes" id="UP000191285"/>
    </source>
</evidence>
<keyword evidence="6" id="KW-1185">Reference proteome</keyword>
<dbReference type="EMBL" id="MLKD01000019">
    <property type="protein sequence ID" value="OQE17995.1"/>
    <property type="molecule type" value="Genomic_DNA"/>
</dbReference>
<protein>
    <recommendedName>
        <fullName evidence="4">Tryptophan synthase beta chain-like PALP domain-containing protein</fullName>
    </recommendedName>
</protein>
<proteinExistence type="predicted"/>
<dbReference type="PANTHER" id="PTHR48078:SF11">
    <property type="entry name" value="THREONINE DEHYDRATASE, MITOCHONDRIAL"/>
    <property type="match status" value="1"/>
</dbReference>